<accession>A0AB34KYE1</accession>
<protein>
    <submittedName>
        <fullName evidence="2">Uncharacterized protein</fullName>
    </submittedName>
</protein>
<comment type="caution">
    <text evidence="2">The sequence shown here is derived from an EMBL/GenBank/DDBJ whole genome shotgun (WGS) entry which is preliminary data.</text>
</comment>
<keyword evidence="1" id="KW-1133">Transmembrane helix</keyword>
<feature type="transmembrane region" description="Helical" evidence="1">
    <location>
        <begin position="496"/>
        <end position="515"/>
    </location>
</feature>
<dbReference type="Proteomes" id="UP000803884">
    <property type="component" value="Unassembled WGS sequence"/>
</dbReference>
<feature type="transmembrane region" description="Helical" evidence="1">
    <location>
        <begin position="536"/>
        <end position="554"/>
    </location>
</feature>
<reference evidence="2 3" key="1">
    <citation type="journal article" date="2020" name="Microbiol. Resour. Announc.">
        <title>Draft Genome Sequence of a Cladosporium Species Isolated from the Mesophotic Ascidian Didemnum maculosum.</title>
        <authorList>
            <person name="Gioti A."/>
            <person name="Siaperas R."/>
            <person name="Nikolaivits E."/>
            <person name="Le Goff G."/>
            <person name="Ouazzani J."/>
            <person name="Kotoulas G."/>
            <person name="Topakas E."/>
        </authorList>
    </citation>
    <scope>NUCLEOTIDE SEQUENCE [LARGE SCALE GENOMIC DNA]</scope>
    <source>
        <strain evidence="2 3">TM138-S3</strain>
    </source>
</reference>
<sequence length="659" mass="76034">MKYWSFNRAPALETGGRPDQHDEDSWRDFFLRIRAVLSTRPQQIDPVLQTLQEHPKSPEWKPLIDRYRMAGSKPQGKILSRLTLLRSPKEDRLVFKSHDSLHACLADAQDWLMQTTSDGLYICAATAPSRDDLPHQLLFCLAQDCWQLTQVEMASVTKLLEQPFLRPPTPATALAERMRLRIQIEHSDESHENPLPAFDALINISLGWRRYAPEYKGDFEVYIQQPFNRRPRLESLEVLCLESRSDSRRLTLWLASSEGLLNGLSRAFTARRSLSLNCASHLYALLLPIADCIYDDLHVFLNTCVVTLTEMEIKGRESPSGWKIRYLLHFQETMYVVAEECSRAHKLLYSYSRMLQRPLCEINASIYPVQNELFQTIGQLPLLESELRRCADRITDTKEAIKEQIELSRSFWNTVLGFLVAIYVRLSFASSFFGMNILPDSTNKFWTNTTGYSVSFESSSGAVFNETRNQTSAGNQTQANTQSNIFTETNGTARSWGLKTFLITAIVLTVGSIIIPLVSGKCVRWATRFYQKHRRLLQWAVYLAWFSFFFVPCFRWNEPLVYLSYAVYTLTCLRHFVPAWCRSQRYRGVTWMCVMAGGIYTMQYAAIWTADEEFEFSYLVAASYVAICKIWFSDQMWTRRNALSLKAGVLRVKGVRAWT</sequence>
<feature type="transmembrane region" description="Helical" evidence="1">
    <location>
        <begin position="616"/>
        <end position="632"/>
    </location>
</feature>
<gene>
    <name evidence="2" type="ORF">WHR41_03181</name>
</gene>
<evidence type="ECO:0000313" key="2">
    <source>
        <dbReference type="EMBL" id="KAL1588154.1"/>
    </source>
</evidence>
<dbReference type="EMBL" id="JAAQHG020000008">
    <property type="protein sequence ID" value="KAL1588154.1"/>
    <property type="molecule type" value="Genomic_DNA"/>
</dbReference>
<keyword evidence="1" id="KW-0812">Transmembrane</keyword>
<keyword evidence="1" id="KW-0472">Membrane</keyword>
<dbReference type="AlphaFoldDB" id="A0AB34KYE1"/>
<dbReference type="GeneID" id="96004625"/>
<keyword evidence="3" id="KW-1185">Reference proteome</keyword>
<dbReference type="RefSeq" id="XP_069231259.1">
    <property type="nucleotide sequence ID" value="XM_069371787.1"/>
</dbReference>
<organism evidence="2 3">
    <name type="scientific">Cladosporium halotolerans</name>
    <dbReference type="NCBI Taxonomy" id="1052096"/>
    <lineage>
        <taxon>Eukaryota</taxon>
        <taxon>Fungi</taxon>
        <taxon>Dikarya</taxon>
        <taxon>Ascomycota</taxon>
        <taxon>Pezizomycotina</taxon>
        <taxon>Dothideomycetes</taxon>
        <taxon>Dothideomycetidae</taxon>
        <taxon>Cladosporiales</taxon>
        <taxon>Cladosporiaceae</taxon>
        <taxon>Cladosporium</taxon>
    </lineage>
</organism>
<feature type="transmembrane region" description="Helical" evidence="1">
    <location>
        <begin position="589"/>
        <end position="610"/>
    </location>
</feature>
<proteinExistence type="predicted"/>
<feature type="transmembrane region" description="Helical" evidence="1">
    <location>
        <begin position="560"/>
        <end position="577"/>
    </location>
</feature>
<evidence type="ECO:0000256" key="1">
    <source>
        <dbReference type="SAM" id="Phobius"/>
    </source>
</evidence>
<evidence type="ECO:0000313" key="3">
    <source>
        <dbReference type="Proteomes" id="UP000803884"/>
    </source>
</evidence>
<name>A0AB34KYE1_9PEZI</name>